<dbReference type="PANTHER" id="PTHR33650:SF2">
    <property type="entry name" value="CHLOROPLAST ENVELOPE MEMBRANE PROTEIN"/>
    <property type="match status" value="1"/>
</dbReference>
<keyword evidence="4" id="KW-0375">Hydrogen ion transport</keyword>
<evidence type="ECO:0000256" key="9">
    <source>
        <dbReference type="SAM" id="Phobius"/>
    </source>
</evidence>
<keyword evidence="2" id="KW-0813">Transport</keyword>
<keyword evidence="3 9" id="KW-0812">Transmembrane</keyword>
<reference evidence="10" key="1">
    <citation type="journal article" date="2009" name="Mol. Biol. Evol.">
        <title>The chloroplast genomes of the green algae Pyramimonas, Monomastix, and Pycnococcus shed new light on the evolutionary history of prasinophytes and the origin of the secondary chloroplasts of euglenids.</title>
        <authorList>
            <person name="Turmel M."/>
            <person name="Gagnon M.C."/>
            <person name="O'Kelly C.J."/>
            <person name="Otis C."/>
            <person name="Lemieux C."/>
        </authorList>
    </citation>
    <scope>NUCLEOTIDE SEQUENCE</scope>
    <source>
        <strain evidence="10">CCMP 1203</strain>
    </source>
</reference>
<dbReference type="RefSeq" id="YP_002600808.1">
    <property type="nucleotide sequence ID" value="NC_012097.1"/>
</dbReference>
<evidence type="ECO:0000256" key="8">
    <source>
        <dbReference type="ARBA" id="ARBA00043980"/>
    </source>
</evidence>
<evidence type="ECO:0000256" key="3">
    <source>
        <dbReference type="ARBA" id="ARBA00022692"/>
    </source>
</evidence>
<sequence length="270" mass="31085">MAIEQTGLIPRSLTRTLERFFGELSPTSEEQVIQEFRVSRSQAITSLYYFLRLLLVPFILGFIVFKTTVVPFRELTMVQMSQSGNSTLEHLLIEETTLLEETYYFDNVRNFSLTDQTDKLSQINKSETVKQAEKILVDHLYTEKAKSQALLLATLISFSLFVLLARRDQARLSILRSFLDESLYGLSDATKAFLLILLTDIFVGFHSPKGWEVFLDKALEQFGLSSHTPSVMLFIAVFPVVLDTIFKYWIFRYLNRLSPSAVATYRNMNE</sequence>
<feature type="transmembrane region" description="Helical" evidence="9">
    <location>
        <begin position="47"/>
        <end position="65"/>
    </location>
</feature>
<keyword evidence="10" id="KW-0150">Chloroplast</keyword>
<dbReference type="InterPro" id="IPR004282">
    <property type="entry name" value="CemA"/>
</dbReference>
<evidence type="ECO:0000256" key="4">
    <source>
        <dbReference type="ARBA" id="ARBA00022781"/>
    </source>
</evidence>
<gene>
    <name evidence="10" type="primary">cemA</name>
</gene>
<dbReference type="Pfam" id="PF03040">
    <property type="entry name" value="CemA"/>
    <property type="match status" value="1"/>
</dbReference>
<evidence type="ECO:0000256" key="7">
    <source>
        <dbReference type="ARBA" id="ARBA00023136"/>
    </source>
</evidence>
<feature type="transmembrane region" description="Helical" evidence="9">
    <location>
        <begin position="192"/>
        <end position="211"/>
    </location>
</feature>
<name>C0JWS2_9CHLO</name>
<dbReference type="GeneID" id="7498391"/>
<feature type="transmembrane region" description="Helical" evidence="9">
    <location>
        <begin position="149"/>
        <end position="166"/>
    </location>
</feature>
<dbReference type="AlphaFoldDB" id="C0JWS2"/>
<keyword evidence="10" id="KW-0934">Plastid</keyword>
<evidence type="ECO:0000256" key="6">
    <source>
        <dbReference type="ARBA" id="ARBA00023065"/>
    </source>
</evidence>
<dbReference type="EMBL" id="FJ493498">
    <property type="protein sequence ID" value="ACK36791.1"/>
    <property type="molecule type" value="Genomic_DNA"/>
</dbReference>
<comment type="similarity">
    <text evidence="8">Belongs to the CemA family.</text>
</comment>
<dbReference type="GO" id="GO:1902600">
    <property type="term" value="P:proton transmembrane transport"/>
    <property type="evidence" value="ECO:0007669"/>
    <property type="project" value="UniProtKB-KW"/>
</dbReference>
<evidence type="ECO:0000313" key="10">
    <source>
        <dbReference type="EMBL" id="ACK36791.1"/>
    </source>
</evidence>
<comment type="subcellular location">
    <subcellularLocation>
        <location evidence="1">Membrane</location>
        <topology evidence="1">Multi-pass membrane protein</topology>
    </subcellularLocation>
</comment>
<evidence type="ECO:0000256" key="1">
    <source>
        <dbReference type="ARBA" id="ARBA00004141"/>
    </source>
</evidence>
<evidence type="ECO:0000256" key="5">
    <source>
        <dbReference type="ARBA" id="ARBA00022989"/>
    </source>
</evidence>
<keyword evidence="7 9" id="KW-0472">Membrane</keyword>
<organism evidence="10">
    <name type="scientific">Pycnococcus provasolii</name>
    <dbReference type="NCBI Taxonomy" id="41880"/>
    <lineage>
        <taxon>Eukaryota</taxon>
        <taxon>Viridiplantae</taxon>
        <taxon>Chlorophyta</taxon>
        <taxon>Pseudoscourfieldiophyceae</taxon>
        <taxon>Pseudoscourfieldiales</taxon>
        <taxon>Pycnococcaceae</taxon>
        <taxon>Pycnococcus</taxon>
    </lineage>
</organism>
<accession>C0JWS2</accession>
<protein>
    <submittedName>
        <fullName evidence="10">Chloroplast enveloppe membrane protein</fullName>
    </submittedName>
</protein>
<geneLocation type="chloroplast" evidence="10"/>
<feature type="transmembrane region" description="Helical" evidence="9">
    <location>
        <begin position="231"/>
        <end position="250"/>
    </location>
</feature>
<keyword evidence="6" id="KW-0406">Ion transport</keyword>
<dbReference type="GO" id="GO:0016020">
    <property type="term" value="C:membrane"/>
    <property type="evidence" value="ECO:0007669"/>
    <property type="project" value="UniProtKB-SubCell"/>
</dbReference>
<proteinExistence type="inferred from homology"/>
<dbReference type="PANTHER" id="PTHR33650">
    <property type="entry name" value="CHLOROPLAST ENVELOPE MEMBRANE PROTEIN-RELATED"/>
    <property type="match status" value="1"/>
</dbReference>
<evidence type="ECO:0000256" key="2">
    <source>
        <dbReference type="ARBA" id="ARBA00022448"/>
    </source>
</evidence>
<keyword evidence="5 9" id="KW-1133">Transmembrane helix</keyword>